<evidence type="ECO:0000313" key="20">
    <source>
        <dbReference type="Proteomes" id="UP000245383"/>
    </source>
</evidence>
<proteinExistence type="inferred from homology"/>
<dbReference type="InterPro" id="IPR018517">
    <property type="entry name" value="tRNA_hU_synthase_CS"/>
</dbReference>
<comment type="catalytic activity">
    <reaction evidence="14">
        <text>5,6-dihydrouridine(16) in tRNA + NAD(+) = uridine(16) in tRNA + NADH + H(+)</text>
        <dbReference type="Rhea" id="RHEA:53380"/>
        <dbReference type="Rhea" id="RHEA-COMP:13543"/>
        <dbReference type="Rhea" id="RHEA-COMP:13544"/>
        <dbReference type="ChEBI" id="CHEBI:15378"/>
        <dbReference type="ChEBI" id="CHEBI:57540"/>
        <dbReference type="ChEBI" id="CHEBI:57945"/>
        <dbReference type="ChEBI" id="CHEBI:65315"/>
        <dbReference type="ChEBI" id="CHEBI:74443"/>
        <dbReference type="EC" id="1.3.1.88"/>
    </reaction>
    <physiologicalReaction direction="right-to-left" evidence="14">
        <dbReference type="Rhea" id="RHEA:53382"/>
    </physiologicalReaction>
</comment>
<evidence type="ECO:0000256" key="16">
    <source>
        <dbReference type="ARBA" id="ARBA00049467"/>
    </source>
</evidence>
<dbReference type="GO" id="GO:0006397">
    <property type="term" value="P:mRNA processing"/>
    <property type="evidence" value="ECO:0007669"/>
    <property type="project" value="UniProtKB-KW"/>
</dbReference>
<evidence type="ECO:0000256" key="8">
    <source>
        <dbReference type="ARBA" id="ARBA00023027"/>
    </source>
</evidence>
<keyword evidence="5" id="KW-0819">tRNA processing</keyword>
<dbReference type="GO" id="GO:0017150">
    <property type="term" value="F:tRNA dihydrouridine synthase activity"/>
    <property type="evidence" value="ECO:0007669"/>
    <property type="project" value="InterPro"/>
</dbReference>
<accession>A0A2T9YDS8</accession>
<name>A0A2T9YDS8_9FUNG</name>
<keyword evidence="8" id="KW-0520">NAD</keyword>
<comment type="catalytic activity">
    <reaction evidence="12">
        <text>5,6-dihydrouridine(16) in tRNA + NADP(+) = uridine(16) in tRNA + NADPH + H(+)</text>
        <dbReference type="Rhea" id="RHEA:53376"/>
        <dbReference type="Rhea" id="RHEA-COMP:13543"/>
        <dbReference type="Rhea" id="RHEA-COMP:13544"/>
        <dbReference type="ChEBI" id="CHEBI:15378"/>
        <dbReference type="ChEBI" id="CHEBI:57783"/>
        <dbReference type="ChEBI" id="CHEBI:58349"/>
        <dbReference type="ChEBI" id="CHEBI:65315"/>
        <dbReference type="ChEBI" id="CHEBI:74443"/>
        <dbReference type="EC" id="1.3.1.88"/>
    </reaction>
    <physiologicalReaction direction="right-to-left" evidence="12">
        <dbReference type="Rhea" id="RHEA:53378"/>
    </physiologicalReaction>
</comment>
<dbReference type="GO" id="GO:0050660">
    <property type="term" value="F:flavin adenine dinucleotide binding"/>
    <property type="evidence" value="ECO:0007669"/>
    <property type="project" value="InterPro"/>
</dbReference>
<reference evidence="19 20" key="1">
    <citation type="journal article" date="2018" name="MBio">
        <title>Comparative Genomics Reveals the Core Gene Toolbox for the Fungus-Insect Symbiosis.</title>
        <authorList>
            <person name="Wang Y."/>
            <person name="Stata M."/>
            <person name="Wang W."/>
            <person name="Stajich J.E."/>
            <person name="White M.M."/>
            <person name="Moncalvo J.M."/>
        </authorList>
    </citation>
    <scope>NUCLEOTIDE SEQUENCE [LARGE SCALE GENOMIC DNA]</scope>
    <source>
        <strain evidence="19 20">SWE-8-4</strain>
    </source>
</reference>
<evidence type="ECO:0000256" key="6">
    <source>
        <dbReference type="ARBA" id="ARBA00022857"/>
    </source>
</evidence>
<dbReference type="EMBL" id="MBFR01000254">
    <property type="protein sequence ID" value="PVU90508.1"/>
    <property type="molecule type" value="Genomic_DNA"/>
</dbReference>
<evidence type="ECO:0000256" key="12">
    <source>
        <dbReference type="ARBA" id="ARBA00047652"/>
    </source>
</evidence>
<dbReference type="PROSITE" id="PS01136">
    <property type="entry name" value="UPF0034"/>
    <property type="match status" value="1"/>
</dbReference>
<dbReference type="Proteomes" id="UP000245383">
    <property type="component" value="Unassembled WGS sequence"/>
</dbReference>
<feature type="domain" description="DUS-like FMN-binding" evidence="18">
    <location>
        <begin position="265"/>
        <end position="528"/>
    </location>
</feature>
<evidence type="ECO:0000256" key="17">
    <source>
        <dbReference type="SAM" id="MobiDB-lite"/>
    </source>
</evidence>
<dbReference type="PANTHER" id="PTHR11082:SF5">
    <property type="entry name" value="TRNA-DIHYDROURIDINE(16_17) SYNTHASE [NAD(P)(+)]-LIKE"/>
    <property type="match status" value="1"/>
</dbReference>
<comment type="catalytic activity">
    <reaction evidence="15">
        <text>a 5,6-dihydrouridine in mRNA + NADP(+) = a uridine in mRNA + NADPH + H(+)</text>
        <dbReference type="Rhea" id="RHEA:69855"/>
        <dbReference type="Rhea" id="RHEA-COMP:14658"/>
        <dbReference type="Rhea" id="RHEA-COMP:17789"/>
        <dbReference type="ChEBI" id="CHEBI:15378"/>
        <dbReference type="ChEBI" id="CHEBI:57783"/>
        <dbReference type="ChEBI" id="CHEBI:58349"/>
        <dbReference type="ChEBI" id="CHEBI:65315"/>
        <dbReference type="ChEBI" id="CHEBI:74443"/>
    </reaction>
    <physiologicalReaction direction="right-to-left" evidence="15">
        <dbReference type="Rhea" id="RHEA:69857"/>
    </physiologicalReaction>
</comment>
<evidence type="ECO:0000256" key="15">
    <source>
        <dbReference type="ARBA" id="ARBA00049447"/>
    </source>
</evidence>
<evidence type="ECO:0000259" key="18">
    <source>
        <dbReference type="Pfam" id="PF01207"/>
    </source>
</evidence>
<keyword evidence="20" id="KW-1185">Reference proteome</keyword>
<gene>
    <name evidence="19" type="ORF">BB561_004846</name>
</gene>
<keyword evidence="2" id="KW-0285">Flavoprotein</keyword>
<keyword evidence="3" id="KW-0288">FMN</keyword>
<comment type="caution">
    <text evidence="19">The sequence shown here is derived from an EMBL/GenBank/DDBJ whole genome shotgun (WGS) entry which is preliminary data.</text>
</comment>
<dbReference type="AlphaFoldDB" id="A0A2T9YDS8"/>
<keyword evidence="6" id="KW-0521">NADP</keyword>
<protein>
    <recommendedName>
        <fullName evidence="10">tRNA-dihydrouridine(16/17) synthase [NAD(P)(+)]</fullName>
        <ecNumber evidence="10">1.3.1.88</ecNumber>
    </recommendedName>
</protein>
<evidence type="ECO:0000256" key="7">
    <source>
        <dbReference type="ARBA" id="ARBA00023002"/>
    </source>
</evidence>
<feature type="compositionally biased region" description="Polar residues" evidence="17">
    <location>
        <begin position="183"/>
        <end position="214"/>
    </location>
</feature>
<evidence type="ECO:0000256" key="11">
    <source>
        <dbReference type="ARBA" id="ARBA00047287"/>
    </source>
</evidence>
<dbReference type="CDD" id="cd02801">
    <property type="entry name" value="DUS_like_FMN"/>
    <property type="match status" value="1"/>
</dbReference>
<keyword evidence="7" id="KW-0560">Oxidoreductase</keyword>
<evidence type="ECO:0000256" key="10">
    <source>
        <dbReference type="ARBA" id="ARBA00038890"/>
    </source>
</evidence>
<dbReference type="InterPro" id="IPR035587">
    <property type="entry name" value="DUS-like_FMN-bd"/>
</dbReference>
<keyword evidence="4" id="KW-0507">mRNA processing</keyword>
<evidence type="ECO:0000313" key="19">
    <source>
        <dbReference type="EMBL" id="PVU90508.1"/>
    </source>
</evidence>
<dbReference type="InterPro" id="IPR013785">
    <property type="entry name" value="Aldolase_TIM"/>
</dbReference>
<dbReference type="Pfam" id="PF01207">
    <property type="entry name" value="Dus"/>
    <property type="match status" value="1"/>
</dbReference>
<comment type="catalytic activity">
    <reaction evidence="11">
        <text>5,6-dihydrouridine(17) in tRNA + NAD(+) = uridine(17) in tRNA + NADH + H(+)</text>
        <dbReference type="Rhea" id="RHEA:53372"/>
        <dbReference type="Rhea" id="RHEA-COMP:13541"/>
        <dbReference type="Rhea" id="RHEA-COMP:13542"/>
        <dbReference type="ChEBI" id="CHEBI:15378"/>
        <dbReference type="ChEBI" id="CHEBI:57540"/>
        <dbReference type="ChEBI" id="CHEBI:57945"/>
        <dbReference type="ChEBI" id="CHEBI:65315"/>
        <dbReference type="ChEBI" id="CHEBI:74443"/>
        <dbReference type="EC" id="1.3.1.88"/>
    </reaction>
    <physiologicalReaction direction="right-to-left" evidence="11">
        <dbReference type="Rhea" id="RHEA:53374"/>
    </physiologicalReaction>
</comment>
<evidence type="ECO:0000256" key="3">
    <source>
        <dbReference type="ARBA" id="ARBA00022643"/>
    </source>
</evidence>
<evidence type="ECO:0000256" key="1">
    <source>
        <dbReference type="ARBA" id="ARBA00001917"/>
    </source>
</evidence>
<organism evidence="19 20">
    <name type="scientific">Smittium simulii</name>
    <dbReference type="NCBI Taxonomy" id="133385"/>
    <lineage>
        <taxon>Eukaryota</taxon>
        <taxon>Fungi</taxon>
        <taxon>Fungi incertae sedis</taxon>
        <taxon>Zoopagomycota</taxon>
        <taxon>Kickxellomycotina</taxon>
        <taxon>Harpellomycetes</taxon>
        <taxon>Harpellales</taxon>
        <taxon>Legeriomycetaceae</taxon>
        <taxon>Smittium</taxon>
    </lineage>
</organism>
<comment type="similarity">
    <text evidence="9">Belongs to the Dus family. Dus1 subfamily.</text>
</comment>
<comment type="cofactor">
    <cofactor evidence="1">
        <name>FMN</name>
        <dbReference type="ChEBI" id="CHEBI:58210"/>
    </cofactor>
</comment>
<dbReference type="SUPFAM" id="SSF51395">
    <property type="entry name" value="FMN-linked oxidoreductases"/>
    <property type="match status" value="1"/>
</dbReference>
<dbReference type="OrthoDB" id="272303at2759"/>
<dbReference type="EC" id="1.3.1.88" evidence="10"/>
<comment type="catalytic activity">
    <reaction evidence="16">
        <text>5,6-dihydrouridine(17) in tRNA + NADP(+) = uridine(17) in tRNA + NADPH + H(+)</text>
        <dbReference type="Rhea" id="RHEA:53368"/>
        <dbReference type="Rhea" id="RHEA-COMP:13541"/>
        <dbReference type="Rhea" id="RHEA-COMP:13542"/>
        <dbReference type="ChEBI" id="CHEBI:15378"/>
        <dbReference type="ChEBI" id="CHEBI:57783"/>
        <dbReference type="ChEBI" id="CHEBI:58349"/>
        <dbReference type="ChEBI" id="CHEBI:65315"/>
        <dbReference type="ChEBI" id="CHEBI:74443"/>
        <dbReference type="EC" id="1.3.1.88"/>
    </reaction>
    <physiologicalReaction direction="right-to-left" evidence="16">
        <dbReference type="Rhea" id="RHEA:53370"/>
    </physiologicalReaction>
</comment>
<evidence type="ECO:0000256" key="14">
    <source>
        <dbReference type="ARBA" id="ARBA00048934"/>
    </source>
</evidence>
<feature type="region of interest" description="Disordered" evidence="17">
    <location>
        <begin position="179"/>
        <end position="225"/>
    </location>
</feature>
<evidence type="ECO:0000256" key="2">
    <source>
        <dbReference type="ARBA" id="ARBA00022630"/>
    </source>
</evidence>
<dbReference type="STRING" id="133385.A0A2T9YDS8"/>
<feature type="region of interest" description="Disordered" evidence="17">
    <location>
        <begin position="44"/>
        <end position="86"/>
    </location>
</feature>
<sequence length="595" mass="67521">MLVIKAKVVVSPKNRVKNKLNQVSPKNRVKNKLNQVSPKNRVKNKLNQVSPKNRVKNKLNQVSPKNRVKNKLNQVSPKNRVKNKLNQVSPKNRVKNKLNQVSPKNRVKNKLNQVSPKNRVKNKLNQMPFNPILRSLIKTNSLSFSLIPILNFSRQYSMAAKHPLDACENTCSSKKLSIEKTADSSNSNTTPLESQNSIPNTTPLESQNSIPNTTPIESQNSIPNPSIITSISTPIKFISTDIPLEKNKAAFEFFENTLLGSKYFLAPMVDQSELSWRILSRRYGSQVCFTPMFHAKMFSDPNNTKYFNEMWQTDKFDRPLIAQLVEDSADAVDINLGCPQHIARRGKYGAYLMDEWDLIFKIINNAATNLKIPITAKIRIYPELEKTIKYAQMLVNAGAKMLTVHGRLREQKGHKTGLCDWSQIKAVRQNVNVPVVANGGLLYFEDIDLCIQETGVQAVMVAEPNLYNPAFYTNKVVNSFDIALEYLEICKTVSTKPSYIRAHLFKLFKPSLPKHTDLRTELAQARTVDEFTICVEKLKLALLQDANASDFDPNNIKLDEHGYKIYPHWVCQPLIRMKFDPKTSSCDIPLGRSVS</sequence>
<feature type="compositionally biased region" description="Low complexity" evidence="17">
    <location>
        <begin position="215"/>
        <end position="225"/>
    </location>
</feature>
<dbReference type="Gene3D" id="3.20.20.70">
    <property type="entry name" value="Aldolase class I"/>
    <property type="match status" value="1"/>
</dbReference>
<evidence type="ECO:0000256" key="13">
    <source>
        <dbReference type="ARBA" id="ARBA00048342"/>
    </source>
</evidence>
<comment type="catalytic activity">
    <reaction evidence="13">
        <text>a 5,6-dihydrouridine in mRNA + NAD(+) = a uridine in mRNA + NADH + H(+)</text>
        <dbReference type="Rhea" id="RHEA:69851"/>
        <dbReference type="Rhea" id="RHEA-COMP:14658"/>
        <dbReference type="Rhea" id="RHEA-COMP:17789"/>
        <dbReference type="ChEBI" id="CHEBI:15378"/>
        <dbReference type="ChEBI" id="CHEBI:57540"/>
        <dbReference type="ChEBI" id="CHEBI:57945"/>
        <dbReference type="ChEBI" id="CHEBI:65315"/>
        <dbReference type="ChEBI" id="CHEBI:74443"/>
    </reaction>
    <physiologicalReaction direction="right-to-left" evidence="13">
        <dbReference type="Rhea" id="RHEA:69853"/>
    </physiologicalReaction>
</comment>
<evidence type="ECO:0000256" key="5">
    <source>
        <dbReference type="ARBA" id="ARBA00022694"/>
    </source>
</evidence>
<evidence type="ECO:0000256" key="4">
    <source>
        <dbReference type="ARBA" id="ARBA00022664"/>
    </source>
</evidence>
<dbReference type="PANTHER" id="PTHR11082">
    <property type="entry name" value="TRNA-DIHYDROURIDINE SYNTHASE"/>
    <property type="match status" value="1"/>
</dbReference>
<evidence type="ECO:0000256" key="9">
    <source>
        <dbReference type="ARBA" id="ARBA00038313"/>
    </source>
</evidence>